<keyword evidence="5" id="KW-0675">Receptor</keyword>
<dbReference type="PANTHER" id="PTHR35147">
    <property type="entry name" value="CHEMORECEPTOR GLUTAMINE DEAMIDASE CHED-RELATED"/>
    <property type="match status" value="1"/>
</dbReference>
<dbReference type="RefSeq" id="WP_150698690.1">
    <property type="nucleotide sequence ID" value="NZ_CABPRZ010000018.1"/>
</dbReference>
<dbReference type="InterPro" id="IPR005659">
    <property type="entry name" value="Chemorcpt_Glu_NH3ase_CheD"/>
</dbReference>
<dbReference type="GO" id="GO:0006935">
    <property type="term" value="P:chemotaxis"/>
    <property type="evidence" value="ECO:0007669"/>
    <property type="project" value="UniProtKB-UniRule"/>
</dbReference>
<comment type="catalytic activity">
    <reaction evidence="3">
        <text>L-glutaminyl-[protein] + H2O = L-glutamyl-[protein] + NH4(+)</text>
        <dbReference type="Rhea" id="RHEA:16441"/>
        <dbReference type="Rhea" id="RHEA-COMP:10207"/>
        <dbReference type="Rhea" id="RHEA-COMP:10208"/>
        <dbReference type="ChEBI" id="CHEBI:15377"/>
        <dbReference type="ChEBI" id="CHEBI:28938"/>
        <dbReference type="ChEBI" id="CHEBI:29973"/>
        <dbReference type="ChEBI" id="CHEBI:30011"/>
        <dbReference type="EC" id="3.5.1.44"/>
    </reaction>
</comment>
<accession>A0A5E4XME2</accession>
<dbReference type="SUPFAM" id="SSF64438">
    <property type="entry name" value="CNF1/YfiH-like putative cysteine hydrolases"/>
    <property type="match status" value="1"/>
</dbReference>
<keyword evidence="2 3" id="KW-0378">Hydrolase</keyword>
<evidence type="ECO:0000256" key="3">
    <source>
        <dbReference type="HAMAP-Rule" id="MF_01440"/>
    </source>
</evidence>
<dbReference type="CDD" id="cd16352">
    <property type="entry name" value="CheD"/>
    <property type="match status" value="1"/>
</dbReference>
<evidence type="ECO:0000256" key="2">
    <source>
        <dbReference type="ARBA" id="ARBA00022801"/>
    </source>
</evidence>
<dbReference type="EC" id="3.5.1.44" evidence="3"/>
<evidence type="ECO:0000313" key="6">
    <source>
        <dbReference type="Proteomes" id="UP000414233"/>
    </source>
</evidence>
<dbReference type="Proteomes" id="UP000414233">
    <property type="component" value="Unassembled WGS sequence"/>
</dbReference>
<dbReference type="InterPro" id="IPR038592">
    <property type="entry name" value="CheD-like_sf"/>
</dbReference>
<sequence>MTEPHEVHEIQVLMGDVKLGRGGDVLRATLGSCVGIGLMWRARGLYGLAHCLLPEAPQPTLAIGAKYVTQAVPSLLALMRIGDARRGEVEAVIAGGGNMMPHQPPARHGLIGAQNAKMAQDLMKAAGIRIVHLEIGGEAGRQMTIDCAHHRFTVRTIGVAPHPGTPPASPLSPVTMPPIAHEKESP</sequence>
<comment type="similarity">
    <text evidence="3">Belongs to the CheD family.</text>
</comment>
<name>A0A5E4XME2_9BURK</name>
<feature type="region of interest" description="Disordered" evidence="4">
    <location>
        <begin position="160"/>
        <end position="186"/>
    </location>
</feature>
<dbReference type="HAMAP" id="MF_01440">
    <property type="entry name" value="CheD"/>
    <property type="match status" value="1"/>
</dbReference>
<dbReference type="OrthoDB" id="7838801at2"/>
<dbReference type="AlphaFoldDB" id="A0A5E4XME2"/>
<gene>
    <name evidence="5" type="primary">cheD_2</name>
    <name evidence="3" type="synonym">cheD</name>
    <name evidence="5" type="ORF">PTE30175_03886</name>
</gene>
<organism evidence="5 6">
    <name type="scientific">Pandoraea terrae</name>
    <dbReference type="NCBI Taxonomy" id="1537710"/>
    <lineage>
        <taxon>Bacteria</taxon>
        <taxon>Pseudomonadati</taxon>
        <taxon>Pseudomonadota</taxon>
        <taxon>Betaproteobacteria</taxon>
        <taxon>Burkholderiales</taxon>
        <taxon>Burkholderiaceae</taxon>
        <taxon>Pandoraea</taxon>
    </lineage>
</organism>
<evidence type="ECO:0000256" key="4">
    <source>
        <dbReference type="SAM" id="MobiDB-lite"/>
    </source>
</evidence>
<proteinExistence type="inferred from homology"/>
<dbReference type="EMBL" id="CABPRZ010000018">
    <property type="protein sequence ID" value="VVE37621.1"/>
    <property type="molecule type" value="Genomic_DNA"/>
</dbReference>
<keyword evidence="6" id="KW-1185">Reference proteome</keyword>
<dbReference type="Gene3D" id="3.30.1330.200">
    <property type="match status" value="1"/>
</dbReference>
<dbReference type="InterPro" id="IPR011324">
    <property type="entry name" value="Cytotoxic_necrot_fac-like_cat"/>
</dbReference>
<dbReference type="Pfam" id="PF03975">
    <property type="entry name" value="CheD"/>
    <property type="match status" value="1"/>
</dbReference>
<dbReference type="GO" id="GO:0050568">
    <property type="term" value="F:protein-glutamine glutaminase activity"/>
    <property type="evidence" value="ECO:0007669"/>
    <property type="project" value="UniProtKB-UniRule"/>
</dbReference>
<comment type="function">
    <text evidence="3">Probably deamidates glutamine residues to glutamate on methyl-accepting chemotaxis receptors (MCPs), playing an important role in chemotaxis.</text>
</comment>
<keyword evidence="1 3" id="KW-0145">Chemotaxis</keyword>
<evidence type="ECO:0000256" key="1">
    <source>
        <dbReference type="ARBA" id="ARBA00022500"/>
    </source>
</evidence>
<reference evidence="5 6" key="1">
    <citation type="submission" date="2019-08" db="EMBL/GenBank/DDBJ databases">
        <authorList>
            <person name="Peeters C."/>
        </authorList>
    </citation>
    <scope>NUCLEOTIDE SEQUENCE [LARGE SCALE GENOMIC DNA]</scope>
    <source>
        <strain evidence="5 6">LMG 30175</strain>
    </source>
</reference>
<dbReference type="PANTHER" id="PTHR35147:SF1">
    <property type="entry name" value="CHEMORECEPTOR GLUTAMINE DEAMIDASE CHED-RELATED"/>
    <property type="match status" value="1"/>
</dbReference>
<evidence type="ECO:0000313" key="5">
    <source>
        <dbReference type="EMBL" id="VVE37621.1"/>
    </source>
</evidence>
<protein>
    <recommendedName>
        <fullName evidence="3">Probable chemoreceptor glutamine deamidase CheD</fullName>
        <ecNumber evidence="3">3.5.1.44</ecNumber>
    </recommendedName>
</protein>